<dbReference type="AlphaFoldDB" id="A0AAN6UVH3"/>
<dbReference type="InterPro" id="IPR011042">
    <property type="entry name" value="6-blade_b-propeller_TolB-like"/>
</dbReference>
<sequence length="432" mass="45263">MGVLSKLTGAVALTTMLASDVKAQAAGTCSGVTGRFEPKLGEGYTYSVLATGLTSPRHIVIDSEGNLLVAEAGTQSVTRLVLEDQEDIVCVASSNEVASGSTNHGIALSGDGKTLFTSNLASVTAYTYDATTGSVDAGTQIVKGMSFQGTHPTRAIATSQWSPDTILVARGSGANVDNTTVDQAAARSIIKTFSISEGLQAAHDYAEGGEVLAWGLRNIVGLTEDPVFGGIWSVENQMDDIHLNGVDIHTNNPAERLSYHGILNATDNPQKGRNFGYPSCVPAWDPSSITSLPNLSVGDLFHPDDVPDPSDIGACDDTTARATGRLHFPAHTAPLDVKFTADGTAAYIAFHGSWDRSPADGYRVMRVDFNAEDGQPVEAADSTTAQVPVLENGDVGDCPNNCFRPVGLAFDAKGRLFVSSDTSGEIYVIYGA</sequence>
<accession>A0AAN6UVH3</accession>
<reference evidence="3" key="2">
    <citation type="submission" date="2023-05" db="EMBL/GenBank/DDBJ databases">
        <authorList>
            <consortium name="Lawrence Berkeley National Laboratory"/>
            <person name="Steindorff A."/>
            <person name="Hensen N."/>
            <person name="Bonometti L."/>
            <person name="Westerberg I."/>
            <person name="Brannstrom I.O."/>
            <person name="Guillou S."/>
            <person name="Cros-Aarteil S."/>
            <person name="Calhoun S."/>
            <person name="Haridas S."/>
            <person name="Kuo A."/>
            <person name="Mondo S."/>
            <person name="Pangilinan J."/>
            <person name="Riley R."/>
            <person name="Labutti K."/>
            <person name="Andreopoulos B."/>
            <person name="Lipzen A."/>
            <person name="Chen C."/>
            <person name="Yanf M."/>
            <person name="Daum C."/>
            <person name="Ng V."/>
            <person name="Clum A."/>
            <person name="Ohm R."/>
            <person name="Martin F."/>
            <person name="Silar P."/>
            <person name="Natvig D."/>
            <person name="Lalanne C."/>
            <person name="Gautier V."/>
            <person name="Ament-Velasquez S.L."/>
            <person name="Kruys A."/>
            <person name="Hutchinson M.I."/>
            <person name="Powell A.J."/>
            <person name="Barry K."/>
            <person name="Miller A.N."/>
            <person name="Grigoriev I.V."/>
            <person name="Debuchy R."/>
            <person name="Gladieux P."/>
            <person name="Thoren M.H."/>
            <person name="Johannesson H."/>
        </authorList>
    </citation>
    <scope>NUCLEOTIDE SEQUENCE</scope>
    <source>
        <strain evidence="3">CBS 141.50</strain>
    </source>
</reference>
<comment type="caution">
    <text evidence="3">The sequence shown here is derived from an EMBL/GenBank/DDBJ whole genome shotgun (WGS) entry which is preliminary data.</text>
</comment>
<dbReference type="GeneID" id="87818838"/>
<protein>
    <submittedName>
        <fullName evidence="3">Soluble quino protein glucose/sorbosone dehydrogenase</fullName>
    </submittedName>
</protein>
<feature type="signal peptide" evidence="1">
    <location>
        <begin position="1"/>
        <end position="23"/>
    </location>
</feature>
<dbReference type="RefSeq" id="XP_062633055.1">
    <property type="nucleotide sequence ID" value="XM_062782225.1"/>
</dbReference>
<dbReference type="Pfam" id="PF22807">
    <property type="entry name" value="TrAA12"/>
    <property type="match status" value="1"/>
</dbReference>
<name>A0AAN6UVH3_9PEZI</name>
<dbReference type="InterPro" id="IPR054539">
    <property type="entry name" value="Beta-prop_PDH"/>
</dbReference>
<dbReference type="SUPFAM" id="SSF50952">
    <property type="entry name" value="Soluble quinoprotein glucose dehydrogenase"/>
    <property type="match status" value="1"/>
</dbReference>
<evidence type="ECO:0000313" key="4">
    <source>
        <dbReference type="Proteomes" id="UP001302676"/>
    </source>
</evidence>
<reference evidence="3" key="1">
    <citation type="journal article" date="2023" name="Mol. Phylogenet. Evol.">
        <title>Genome-scale phylogeny and comparative genomics of the fungal order Sordariales.</title>
        <authorList>
            <person name="Hensen N."/>
            <person name="Bonometti L."/>
            <person name="Westerberg I."/>
            <person name="Brannstrom I.O."/>
            <person name="Guillou S."/>
            <person name="Cros-Aarteil S."/>
            <person name="Calhoun S."/>
            <person name="Haridas S."/>
            <person name="Kuo A."/>
            <person name="Mondo S."/>
            <person name="Pangilinan J."/>
            <person name="Riley R."/>
            <person name="LaButti K."/>
            <person name="Andreopoulos B."/>
            <person name="Lipzen A."/>
            <person name="Chen C."/>
            <person name="Yan M."/>
            <person name="Daum C."/>
            <person name="Ng V."/>
            <person name="Clum A."/>
            <person name="Steindorff A."/>
            <person name="Ohm R.A."/>
            <person name="Martin F."/>
            <person name="Silar P."/>
            <person name="Natvig D.O."/>
            <person name="Lalanne C."/>
            <person name="Gautier V."/>
            <person name="Ament-Velasquez S.L."/>
            <person name="Kruys A."/>
            <person name="Hutchinson M.I."/>
            <person name="Powell A.J."/>
            <person name="Barry K."/>
            <person name="Miller A.N."/>
            <person name="Grigoriev I.V."/>
            <person name="Debuchy R."/>
            <person name="Gladieux P."/>
            <person name="Hiltunen Thoren M."/>
            <person name="Johannesson H."/>
        </authorList>
    </citation>
    <scope>NUCLEOTIDE SEQUENCE</scope>
    <source>
        <strain evidence="3">CBS 141.50</strain>
    </source>
</reference>
<dbReference type="Proteomes" id="UP001302676">
    <property type="component" value="Unassembled WGS sequence"/>
</dbReference>
<evidence type="ECO:0000256" key="1">
    <source>
        <dbReference type="SAM" id="SignalP"/>
    </source>
</evidence>
<dbReference type="EMBL" id="MU853653">
    <property type="protein sequence ID" value="KAK4139684.1"/>
    <property type="molecule type" value="Genomic_DNA"/>
</dbReference>
<keyword evidence="4" id="KW-1185">Reference proteome</keyword>
<evidence type="ECO:0000259" key="2">
    <source>
        <dbReference type="Pfam" id="PF22807"/>
    </source>
</evidence>
<gene>
    <name evidence="3" type="ORF">C8A04DRAFT_32809</name>
</gene>
<proteinExistence type="predicted"/>
<evidence type="ECO:0000313" key="3">
    <source>
        <dbReference type="EMBL" id="KAK4139684.1"/>
    </source>
</evidence>
<feature type="domain" description="Pyrroloquinoline quinone-dependent pyranose dehydrogenase beta-propeller" evidence="2">
    <location>
        <begin position="39"/>
        <end position="430"/>
    </location>
</feature>
<organism evidence="3 4">
    <name type="scientific">Dichotomopilus funicola</name>
    <dbReference type="NCBI Taxonomy" id="1934379"/>
    <lineage>
        <taxon>Eukaryota</taxon>
        <taxon>Fungi</taxon>
        <taxon>Dikarya</taxon>
        <taxon>Ascomycota</taxon>
        <taxon>Pezizomycotina</taxon>
        <taxon>Sordariomycetes</taxon>
        <taxon>Sordariomycetidae</taxon>
        <taxon>Sordariales</taxon>
        <taxon>Chaetomiaceae</taxon>
        <taxon>Dichotomopilus</taxon>
    </lineage>
</organism>
<dbReference type="Gene3D" id="2.120.10.30">
    <property type="entry name" value="TolB, C-terminal domain"/>
    <property type="match status" value="1"/>
</dbReference>
<feature type="chain" id="PRO_5042950895" evidence="1">
    <location>
        <begin position="24"/>
        <end position="432"/>
    </location>
</feature>
<dbReference type="InterPro" id="IPR011041">
    <property type="entry name" value="Quinoprot_gluc/sorb_DH_b-prop"/>
</dbReference>
<keyword evidence="1" id="KW-0732">Signal</keyword>